<evidence type="ECO:0000313" key="2">
    <source>
        <dbReference type="EMBL" id="CAI9729103.1"/>
    </source>
</evidence>
<reference evidence="2" key="1">
    <citation type="submission" date="2023-08" db="EMBL/GenBank/DDBJ databases">
        <authorList>
            <person name="Alioto T."/>
            <person name="Alioto T."/>
            <person name="Gomez Garrido J."/>
        </authorList>
    </citation>
    <scope>NUCLEOTIDE SEQUENCE</scope>
</reference>
<accession>A0AA36B7Z1</accession>
<feature type="compositionally biased region" description="Gly residues" evidence="1">
    <location>
        <begin position="75"/>
        <end position="126"/>
    </location>
</feature>
<proteinExistence type="predicted"/>
<dbReference type="Proteomes" id="UP001162480">
    <property type="component" value="Chromosome 10"/>
</dbReference>
<keyword evidence="3" id="KW-1185">Reference proteome</keyword>
<evidence type="ECO:0000313" key="3">
    <source>
        <dbReference type="Proteomes" id="UP001162480"/>
    </source>
</evidence>
<feature type="compositionally biased region" description="Acidic residues" evidence="1">
    <location>
        <begin position="64"/>
        <end position="74"/>
    </location>
</feature>
<sequence length="132" mass="13283">MKFIPLWKRKEEEVSTKTCDVIVKSPISNATEDLYKALMLIKMIFVLRKAKILSKTKMFRDNDENYDDDDDGDDGGSGGGGGGGWGCDDGGGADVGSGGGSGGNGGGSSAGVSGGGIGCSGDGGRSSTGFSN</sequence>
<feature type="region of interest" description="Disordered" evidence="1">
    <location>
        <begin position="61"/>
        <end position="132"/>
    </location>
</feature>
<protein>
    <submittedName>
        <fullName evidence="2">Uncharacterized protein</fullName>
    </submittedName>
</protein>
<dbReference type="AlphaFoldDB" id="A0AA36B7Z1"/>
<name>A0AA36B7Z1_OCTVU</name>
<dbReference type="EMBL" id="OX597823">
    <property type="protein sequence ID" value="CAI9729103.1"/>
    <property type="molecule type" value="Genomic_DNA"/>
</dbReference>
<organism evidence="2 3">
    <name type="scientific">Octopus vulgaris</name>
    <name type="common">Common octopus</name>
    <dbReference type="NCBI Taxonomy" id="6645"/>
    <lineage>
        <taxon>Eukaryota</taxon>
        <taxon>Metazoa</taxon>
        <taxon>Spiralia</taxon>
        <taxon>Lophotrochozoa</taxon>
        <taxon>Mollusca</taxon>
        <taxon>Cephalopoda</taxon>
        <taxon>Coleoidea</taxon>
        <taxon>Octopodiformes</taxon>
        <taxon>Octopoda</taxon>
        <taxon>Incirrata</taxon>
        <taxon>Octopodidae</taxon>
        <taxon>Octopus</taxon>
    </lineage>
</organism>
<evidence type="ECO:0000256" key="1">
    <source>
        <dbReference type="SAM" id="MobiDB-lite"/>
    </source>
</evidence>
<gene>
    <name evidence="2" type="ORF">OCTVUL_1B024658</name>
</gene>